<proteinExistence type="predicted"/>
<dbReference type="AlphaFoldDB" id="A0A8H4AHV6"/>
<evidence type="ECO:0000313" key="3">
    <source>
        <dbReference type="Proteomes" id="UP000439903"/>
    </source>
</evidence>
<name>A0A8H4AHV6_GIGMA</name>
<keyword evidence="1" id="KW-0812">Transmembrane</keyword>
<gene>
    <name evidence="2" type="ORF">F8M41_020748</name>
</gene>
<dbReference type="Proteomes" id="UP000439903">
    <property type="component" value="Unassembled WGS sequence"/>
</dbReference>
<reference evidence="2 3" key="1">
    <citation type="journal article" date="2019" name="Environ. Microbiol.">
        <title>At the nexus of three kingdoms: the genome of the mycorrhizal fungus Gigaspora margarita provides insights into plant, endobacterial and fungal interactions.</title>
        <authorList>
            <person name="Venice F."/>
            <person name="Ghignone S."/>
            <person name="Salvioli di Fossalunga A."/>
            <person name="Amselem J."/>
            <person name="Novero M."/>
            <person name="Xianan X."/>
            <person name="Sedzielewska Toro K."/>
            <person name="Morin E."/>
            <person name="Lipzen A."/>
            <person name="Grigoriev I.V."/>
            <person name="Henrissat B."/>
            <person name="Martin F.M."/>
            <person name="Bonfante P."/>
        </authorList>
    </citation>
    <scope>NUCLEOTIDE SEQUENCE [LARGE SCALE GENOMIC DNA]</scope>
    <source>
        <strain evidence="2 3">BEG34</strain>
    </source>
</reference>
<evidence type="ECO:0000313" key="2">
    <source>
        <dbReference type="EMBL" id="KAF0497284.1"/>
    </source>
</evidence>
<accession>A0A8H4AHV6</accession>
<sequence>MLVTGITKVGATLENEDKYDHFMLLNIISFLAIFLIIYVNTQDIECDSSCKNCLTMSKVADNGVKYYCSQDCDCN</sequence>
<evidence type="ECO:0000256" key="1">
    <source>
        <dbReference type="SAM" id="Phobius"/>
    </source>
</evidence>
<protein>
    <submittedName>
        <fullName evidence="2">Uncharacterized protein</fullName>
    </submittedName>
</protein>
<dbReference type="EMBL" id="WTPW01000581">
    <property type="protein sequence ID" value="KAF0497284.1"/>
    <property type="molecule type" value="Genomic_DNA"/>
</dbReference>
<comment type="caution">
    <text evidence="2">The sequence shown here is derived from an EMBL/GenBank/DDBJ whole genome shotgun (WGS) entry which is preliminary data.</text>
</comment>
<feature type="transmembrane region" description="Helical" evidence="1">
    <location>
        <begin position="22"/>
        <end position="41"/>
    </location>
</feature>
<keyword evidence="3" id="KW-1185">Reference proteome</keyword>
<keyword evidence="1" id="KW-0472">Membrane</keyword>
<organism evidence="2 3">
    <name type="scientific">Gigaspora margarita</name>
    <dbReference type="NCBI Taxonomy" id="4874"/>
    <lineage>
        <taxon>Eukaryota</taxon>
        <taxon>Fungi</taxon>
        <taxon>Fungi incertae sedis</taxon>
        <taxon>Mucoromycota</taxon>
        <taxon>Glomeromycotina</taxon>
        <taxon>Glomeromycetes</taxon>
        <taxon>Diversisporales</taxon>
        <taxon>Gigasporaceae</taxon>
        <taxon>Gigaspora</taxon>
    </lineage>
</organism>
<keyword evidence="1" id="KW-1133">Transmembrane helix</keyword>